<evidence type="ECO:0000313" key="20">
    <source>
        <dbReference type="Proteomes" id="UP000324585"/>
    </source>
</evidence>
<feature type="binding site" evidence="14">
    <location>
        <position position="126"/>
    </location>
    <ligand>
        <name>NADPH</name>
        <dbReference type="ChEBI" id="CHEBI:57783"/>
    </ligand>
</feature>
<dbReference type="Pfam" id="PF03447">
    <property type="entry name" value="NAD_binding_3"/>
    <property type="match status" value="1"/>
</dbReference>
<evidence type="ECO:0000256" key="5">
    <source>
        <dbReference type="ARBA" id="ARBA00013213"/>
    </source>
</evidence>
<keyword evidence="8 12" id="KW-0521">NADP</keyword>
<dbReference type="PIRSF" id="PIRSF036497">
    <property type="entry name" value="HDH_short"/>
    <property type="match status" value="1"/>
</dbReference>
<dbReference type="PANTHER" id="PTHR43070:SF5">
    <property type="entry name" value="HOMOSERINE DEHYDROGENASE"/>
    <property type="match status" value="1"/>
</dbReference>
<proteinExistence type="inferred from homology"/>
<accession>A0A5J4YJL5</accession>
<evidence type="ECO:0000256" key="3">
    <source>
        <dbReference type="ARBA" id="ARBA00005062"/>
    </source>
</evidence>
<dbReference type="InterPro" id="IPR005106">
    <property type="entry name" value="Asp/hSer_DH_NAD-bd"/>
</dbReference>
<dbReference type="GO" id="GO:0009088">
    <property type="term" value="P:threonine biosynthetic process"/>
    <property type="evidence" value="ECO:0007669"/>
    <property type="project" value="UniProtKB-UniPathway"/>
</dbReference>
<dbReference type="EMBL" id="VRMN01000014">
    <property type="protein sequence ID" value="KAA8491335.1"/>
    <property type="molecule type" value="Genomic_DNA"/>
</dbReference>
<dbReference type="UniPathway" id="UPA00050">
    <property type="reaction ID" value="UER00063"/>
</dbReference>
<evidence type="ECO:0000313" key="19">
    <source>
        <dbReference type="EMBL" id="KAA8491335.1"/>
    </source>
</evidence>
<evidence type="ECO:0000259" key="18">
    <source>
        <dbReference type="Pfam" id="PF03447"/>
    </source>
</evidence>
<comment type="catalytic activity">
    <reaction evidence="11">
        <text>L-homoserine + NADP(+) = L-aspartate 4-semialdehyde + NADPH + H(+)</text>
        <dbReference type="Rhea" id="RHEA:15761"/>
        <dbReference type="ChEBI" id="CHEBI:15378"/>
        <dbReference type="ChEBI" id="CHEBI:57476"/>
        <dbReference type="ChEBI" id="CHEBI:57783"/>
        <dbReference type="ChEBI" id="CHEBI:58349"/>
        <dbReference type="ChEBI" id="CHEBI:537519"/>
        <dbReference type="EC" id="1.1.1.3"/>
    </reaction>
    <physiologicalReaction direction="right-to-left" evidence="11">
        <dbReference type="Rhea" id="RHEA:15763"/>
    </physiologicalReaction>
</comment>
<dbReference type="Proteomes" id="UP000324585">
    <property type="component" value="Unassembled WGS sequence"/>
</dbReference>
<organism evidence="19 20">
    <name type="scientific">Porphyridium purpureum</name>
    <name type="common">Red alga</name>
    <name type="synonym">Porphyridium cruentum</name>
    <dbReference type="NCBI Taxonomy" id="35688"/>
    <lineage>
        <taxon>Eukaryota</taxon>
        <taxon>Rhodophyta</taxon>
        <taxon>Bangiophyceae</taxon>
        <taxon>Porphyridiales</taxon>
        <taxon>Porphyridiaceae</taxon>
        <taxon>Porphyridium</taxon>
    </lineage>
</organism>
<dbReference type="SUPFAM" id="SSF55347">
    <property type="entry name" value="Glyceraldehyde-3-phosphate dehydrogenase-like, C-terminal domain"/>
    <property type="match status" value="1"/>
</dbReference>
<dbReference type="OrthoDB" id="67851at2759"/>
<feature type="active site" description="Proton donor" evidence="13">
    <location>
        <position position="255"/>
    </location>
</feature>
<feature type="binding site" evidence="14">
    <location>
        <position position="150"/>
    </location>
    <ligand>
        <name>NADPH</name>
        <dbReference type="ChEBI" id="CHEBI:57783"/>
    </ligand>
</feature>
<protein>
    <recommendedName>
        <fullName evidence="5 12">Homoserine dehydrogenase</fullName>
        <shortName evidence="12">HDH</shortName>
        <ecNumber evidence="5 12">1.1.1.3</ecNumber>
    </recommendedName>
</protein>
<dbReference type="FunFam" id="3.30.360.10:FF:000006">
    <property type="entry name" value="Bifunctional aspartokinase/homoserine dehydrogenase"/>
    <property type="match status" value="1"/>
</dbReference>
<evidence type="ECO:0000256" key="2">
    <source>
        <dbReference type="ARBA" id="ARBA00005056"/>
    </source>
</evidence>
<keyword evidence="7 12" id="KW-0791">Threonine biosynthesis</keyword>
<evidence type="ECO:0000256" key="4">
    <source>
        <dbReference type="ARBA" id="ARBA00006753"/>
    </source>
</evidence>
<reference evidence="20" key="1">
    <citation type="journal article" date="2019" name="Nat. Commun.">
        <title>Expansion of phycobilisome linker gene families in mesophilic red algae.</title>
        <authorList>
            <person name="Lee J."/>
            <person name="Kim D."/>
            <person name="Bhattacharya D."/>
            <person name="Yoon H.S."/>
        </authorList>
    </citation>
    <scope>NUCLEOTIDE SEQUENCE [LARGE SCALE GENOMIC DNA]</scope>
    <source>
        <strain evidence="20">CCMP 1328</strain>
    </source>
</reference>
<comment type="similarity">
    <text evidence="4 12 16">Belongs to the homoserine dehydrogenase family.</text>
</comment>
<evidence type="ECO:0000256" key="8">
    <source>
        <dbReference type="ARBA" id="ARBA00022857"/>
    </source>
</evidence>
<evidence type="ECO:0000256" key="10">
    <source>
        <dbReference type="ARBA" id="ARBA00023167"/>
    </source>
</evidence>
<evidence type="ECO:0000256" key="11">
    <source>
        <dbReference type="ARBA" id="ARBA00048841"/>
    </source>
</evidence>
<dbReference type="InterPro" id="IPR001342">
    <property type="entry name" value="HDH_cat"/>
</dbReference>
<dbReference type="OMA" id="IYTRCYS"/>
<dbReference type="GO" id="GO:0009090">
    <property type="term" value="P:homoserine biosynthetic process"/>
    <property type="evidence" value="ECO:0007669"/>
    <property type="project" value="TreeGrafter"/>
</dbReference>
<keyword evidence="19" id="KW-0418">Kinase</keyword>
<evidence type="ECO:0000256" key="6">
    <source>
        <dbReference type="ARBA" id="ARBA00022605"/>
    </source>
</evidence>
<comment type="pathway">
    <text evidence="3 15">Amino-acid biosynthesis; L-methionine biosynthesis via de novo pathway; L-homoserine from L-aspartate: step 3/3.</text>
</comment>
<dbReference type="GO" id="GO:0004412">
    <property type="term" value="F:homoserine dehydrogenase activity"/>
    <property type="evidence" value="ECO:0007669"/>
    <property type="project" value="UniProtKB-EC"/>
</dbReference>
<sequence length="402" mass="43197">MTWRDVCEYGSSRERAADRMDEPNDVLTVGVAVIGAGLVGGELLDQIDAQAKALRGVYGVAVCVHAIASSTRMRLSSADAPEQRGIELSVWRTEWEAGGGSVALDLDVLVAHLKQNSPHVIVCDCTASELVSQHYCGWLSQGVHVVTPNKKANSSTTQQYKALRTAQRQGPRSTHFLYEANVGAGLPILSTIRDFQRTGDTFLEIAGVFSGTLSFIFNSFDGSRPFSEIVAAAKLSGYTEPDPRDDLSGMDVARKVVILAREIGLEVELDQVPVKSLVPQALGGPDVSTATFMDRLPEFDSELAVMASEAAQRKERLRYVGWINVNSKTCGVELKAFPESHPFGALEGSDNIVLFRTRRYDAQPLTIRGPGAGAAVTAAGVFADVLRVVSYLGAPARAIASE</sequence>
<dbReference type="UniPathway" id="UPA00051">
    <property type="reaction ID" value="UER00465"/>
</dbReference>
<dbReference type="Gene3D" id="3.40.50.720">
    <property type="entry name" value="NAD(P)-binding Rossmann-like Domain"/>
    <property type="match status" value="1"/>
</dbReference>
<dbReference type="InterPro" id="IPR011147">
    <property type="entry name" value="Bifunc_Aspkin/hSer_DH"/>
</dbReference>
<dbReference type="AlphaFoldDB" id="A0A5J4YJL5"/>
<feature type="binding site" evidence="14">
    <location>
        <position position="240"/>
    </location>
    <ligand>
        <name>L-homoserine</name>
        <dbReference type="ChEBI" id="CHEBI:57476"/>
    </ligand>
</feature>
<evidence type="ECO:0000256" key="12">
    <source>
        <dbReference type="PIRNR" id="PIRNR036497"/>
    </source>
</evidence>
<dbReference type="GO" id="GO:0016301">
    <property type="term" value="F:kinase activity"/>
    <property type="evidence" value="ECO:0007669"/>
    <property type="project" value="UniProtKB-KW"/>
</dbReference>
<dbReference type="GO" id="GO:0050661">
    <property type="term" value="F:NADP binding"/>
    <property type="evidence" value="ECO:0007669"/>
    <property type="project" value="InterPro"/>
</dbReference>
<feature type="binding site" evidence="14">
    <location>
        <begin position="35"/>
        <end position="40"/>
    </location>
    <ligand>
        <name>NADP(+)</name>
        <dbReference type="ChEBI" id="CHEBI:58349"/>
    </ligand>
</feature>
<comment type="pathway">
    <text evidence="2 15">Amino-acid biosynthesis; L-threonine biosynthesis; L-threonine from L-aspartate: step 3/5.</text>
</comment>
<feature type="domain" description="Aspartate/homoserine dehydrogenase NAD-binding" evidence="18">
    <location>
        <begin position="35"/>
        <end position="173"/>
    </location>
</feature>
<gene>
    <name evidence="19" type="ORF">FVE85_7756</name>
</gene>
<keyword evidence="6 12" id="KW-0028">Amino-acid biosynthesis</keyword>
<dbReference type="PANTHER" id="PTHR43070">
    <property type="match status" value="1"/>
</dbReference>
<dbReference type="InterPro" id="IPR022697">
    <property type="entry name" value="HDH_short"/>
</dbReference>
<dbReference type="GO" id="GO:0009086">
    <property type="term" value="P:methionine biosynthetic process"/>
    <property type="evidence" value="ECO:0007669"/>
    <property type="project" value="UniProtKB-KW"/>
</dbReference>
<evidence type="ECO:0000259" key="17">
    <source>
        <dbReference type="Pfam" id="PF00742"/>
    </source>
</evidence>
<dbReference type="SUPFAM" id="SSF51735">
    <property type="entry name" value="NAD(P)-binding Rossmann-fold domains"/>
    <property type="match status" value="1"/>
</dbReference>
<dbReference type="InterPro" id="IPR036291">
    <property type="entry name" value="NAD(P)-bd_dom_sf"/>
</dbReference>
<evidence type="ECO:0000256" key="13">
    <source>
        <dbReference type="PIRSR" id="PIRSR036497-1"/>
    </source>
</evidence>
<evidence type="ECO:0000256" key="14">
    <source>
        <dbReference type="PIRSR" id="PIRSR036497-2"/>
    </source>
</evidence>
<evidence type="ECO:0000256" key="15">
    <source>
        <dbReference type="RuleBase" id="RU000579"/>
    </source>
</evidence>
<dbReference type="Pfam" id="PF00742">
    <property type="entry name" value="Homoserine_dh"/>
    <property type="match status" value="1"/>
</dbReference>
<evidence type="ECO:0000256" key="1">
    <source>
        <dbReference type="ARBA" id="ARBA00001920"/>
    </source>
</evidence>
<keyword evidence="10 12" id="KW-0486">Methionine biosynthesis</keyword>
<dbReference type="Gene3D" id="3.30.360.10">
    <property type="entry name" value="Dihydrodipicolinate Reductase, domain 2"/>
    <property type="match status" value="1"/>
</dbReference>
<evidence type="ECO:0000256" key="16">
    <source>
        <dbReference type="RuleBase" id="RU004171"/>
    </source>
</evidence>
<keyword evidence="19" id="KW-0808">Transferase</keyword>
<keyword evidence="20" id="KW-1185">Reference proteome</keyword>
<dbReference type="PROSITE" id="PS01042">
    <property type="entry name" value="HOMOSER_DHGENASE"/>
    <property type="match status" value="1"/>
</dbReference>
<evidence type="ECO:0000256" key="9">
    <source>
        <dbReference type="ARBA" id="ARBA00023002"/>
    </source>
</evidence>
<dbReference type="InterPro" id="IPR019811">
    <property type="entry name" value="HDH_CS"/>
</dbReference>
<dbReference type="EC" id="1.1.1.3" evidence="5 12"/>
<name>A0A5J4YJL5_PORPP</name>
<feature type="domain" description="Homoserine dehydrogenase catalytic" evidence="17">
    <location>
        <begin position="187"/>
        <end position="386"/>
    </location>
</feature>
<keyword evidence="9 12" id="KW-0560">Oxidoreductase</keyword>
<comment type="caution">
    <text evidence="19">The sequence shown here is derived from an EMBL/GenBank/DDBJ whole genome shotgun (WGS) entry which is preliminary data.</text>
</comment>
<evidence type="ECO:0000256" key="7">
    <source>
        <dbReference type="ARBA" id="ARBA00022697"/>
    </source>
</evidence>
<comment type="cofactor">
    <cofactor evidence="1">
        <name>a metal cation</name>
        <dbReference type="ChEBI" id="CHEBI:25213"/>
    </cofactor>
</comment>